<evidence type="ECO:0008006" key="4">
    <source>
        <dbReference type="Google" id="ProtNLM"/>
    </source>
</evidence>
<dbReference type="EMBL" id="CP076132">
    <property type="protein sequence ID" value="QWG02951.1"/>
    <property type="molecule type" value="Genomic_DNA"/>
</dbReference>
<keyword evidence="1" id="KW-0802">TPR repeat</keyword>
<evidence type="ECO:0000256" key="1">
    <source>
        <dbReference type="PROSITE-ProRule" id="PRU00339"/>
    </source>
</evidence>
<dbReference type="RefSeq" id="WP_169664416.1">
    <property type="nucleotide sequence ID" value="NZ_CP076132.1"/>
</dbReference>
<keyword evidence="3" id="KW-1185">Reference proteome</keyword>
<dbReference type="InterPro" id="IPR019734">
    <property type="entry name" value="TPR_rpt"/>
</dbReference>
<proteinExistence type="predicted"/>
<organism evidence="2 3">
    <name type="scientific">Flammeovirga yaeyamensis</name>
    <dbReference type="NCBI Taxonomy" id="367791"/>
    <lineage>
        <taxon>Bacteria</taxon>
        <taxon>Pseudomonadati</taxon>
        <taxon>Bacteroidota</taxon>
        <taxon>Cytophagia</taxon>
        <taxon>Cytophagales</taxon>
        <taxon>Flammeovirgaceae</taxon>
        <taxon>Flammeovirga</taxon>
    </lineage>
</organism>
<evidence type="ECO:0000313" key="2">
    <source>
        <dbReference type="EMBL" id="QWG02951.1"/>
    </source>
</evidence>
<evidence type="ECO:0000313" key="3">
    <source>
        <dbReference type="Proteomes" id="UP000678679"/>
    </source>
</evidence>
<sequence length="279" mass="32952">MKQILFIFFLFSITHCISQDYQKAFDNAKADKNVELQEKILNDWASSNTSPEYYLAKITFQYEQSFVEFISLGIPEYSRSNKPKKQRSLDRDKFLEVVKTAKEGIDKFPNRIDIRLSILNKCVEHTKKDNLREFAQSLAVQNKSNKGKWLTTNNEEYQNDILALLESYQAVLRKNSDYDNLIRLSETILDYHPKHLLSYECIWGSFMSLSDYENAIQYLKKAEKIDKNNSKVIYNLAEAYEYSNKPKLAIKYYEKYNKVEPKYTDTINKKIERLKNSVQ</sequence>
<dbReference type="SUPFAM" id="SSF48452">
    <property type="entry name" value="TPR-like"/>
    <property type="match status" value="1"/>
</dbReference>
<name>A0AAX1N953_9BACT</name>
<dbReference type="InterPro" id="IPR011990">
    <property type="entry name" value="TPR-like_helical_dom_sf"/>
</dbReference>
<feature type="repeat" description="TPR" evidence="1">
    <location>
        <begin position="230"/>
        <end position="263"/>
    </location>
</feature>
<protein>
    <recommendedName>
        <fullName evidence="4">Tetratricopeptide repeat protein</fullName>
    </recommendedName>
</protein>
<gene>
    <name evidence="2" type="ORF">KMW28_05060</name>
</gene>
<dbReference type="SMART" id="SM00028">
    <property type="entry name" value="TPR"/>
    <property type="match status" value="2"/>
</dbReference>
<reference evidence="2 3" key="1">
    <citation type="submission" date="2021-05" db="EMBL/GenBank/DDBJ databases">
        <title>Comparative genomic studies on the polysaccharide-degrading batcterial strains of the Flammeovirga genus.</title>
        <authorList>
            <person name="Zewei F."/>
            <person name="Zheng Z."/>
            <person name="Yu L."/>
            <person name="Ruyue G."/>
            <person name="Yanhong M."/>
            <person name="Yuanyuan C."/>
            <person name="Jingyan G."/>
            <person name="Wenjun H."/>
        </authorList>
    </citation>
    <scope>NUCLEOTIDE SEQUENCE [LARGE SCALE GENOMIC DNA]</scope>
    <source>
        <strain evidence="2 3">NBRC:100898</strain>
    </source>
</reference>
<dbReference type="Gene3D" id="1.25.40.10">
    <property type="entry name" value="Tetratricopeptide repeat domain"/>
    <property type="match status" value="1"/>
</dbReference>
<dbReference type="PROSITE" id="PS50005">
    <property type="entry name" value="TPR"/>
    <property type="match status" value="1"/>
</dbReference>
<dbReference type="Proteomes" id="UP000678679">
    <property type="component" value="Chromosome 1"/>
</dbReference>
<dbReference type="KEGG" id="fya:KMW28_05060"/>
<dbReference type="AlphaFoldDB" id="A0AAX1N953"/>
<dbReference type="Pfam" id="PF14559">
    <property type="entry name" value="TPR_19"/>
    <property type="match status" value="1"/>
</dbReference>
<accession>A0AAX1N953</accession>